<reference evidence="3" key="1">
    <citation type="submission" date="2016-06" db="UniProtKB">
        <authorList>
            <consortium name="WormBaseParasite"/>
        </authorList>
    </citation>
    <scope>IDENTIFICATION</scope>
</reference>
<organism evidence="3">
    <name type="scientific">Gongylonema pulchrum</name>
    <dbReference type="NCBI Taxonomy" id="637853"/>
    <lineage>
        <taxon>Eukaryota</taxon>
        <taxon>Metazoa</taxon>
        <taxon>Ecdysozoa</taxon>
        <taxon>Nematoda</taxon>
        <taxon>Chromadorea</taxon>
        <taxon>Rhabditida</taxon>
        <taxon>Spirurina</taxon>
        <taxon>Spiruromorpha</taxon>
        <taxon>Spiruroidea</taxon>
        <taxon>Gongylonematidae</taxon>
        <taxon>Gongylonema</taxon>
    </lineage>
</organism>
<proteinExistence type="predicted"/>
<name>A0A183EW48_9BILA</name>
<evidence type="ECO:0000313" key="1">
    <source>
        <dbReference type="EMBL" id="VDN43876.1"/>
    </source>
</evidence>
<evidence type="ECO:0000313" key="2">
    <source>
        <dbReference type="Proteomes" id="UP000271098"/>
    </source>
</evidence>
<dbReference type="WBParaSite" id="GPUH_0002521901-mRNA-1">
    <property type="protein sequence ID" value="GPUH_0002521901-mRNA-1"/>
    <property type="gene ID" value="GPUH_0002521901"/>
</dbReference>
<protein>
    <submittedName>
        <fullName evidence="1 3">Uncharacterized protein</fullName>
    </submittedName>
</protein>
<accession>A0A183EW48</accession>
<reference evidence="1 2" key="2">
    <citation type="submission" date="2018-11" db="EMBL/GenBank/DDBJ databases">
        <authorList>
            <consortium name="Pathogen Informatics"/>
        </authorList>
    </citation>
    <scope>NUCLEOTIDE SEQUENCE [LARGE SCALE GENOMIC DNA]</scope>
</reference>
<dbReference type="OrthoDB" id="5790192at2759"/>
<dbReference type="AlphaFoldDB" id="A0A183EW48"/>
<sequence>MGFISDSTSLSIPVFSRTTKLRRSLRYRDFLCNEHRSSGFLLQNESNYNWPVACMWTGGEMNATCGLIPPTEKPFGFLEPREWQKKLFVCF</sequence>
<keyword evidence="2" id="KW-1185">Reference proteome</keyword>
<dbReference type="Proteomes" id="UP000271098">
    <property type="component" value="Unassembled WGS sequence"/>
</dbReference>
<evidence type="ECO:0000313" key="3">
    <source>
        <dbReference type="WBParaSite" id="GPUH_0002521901-mRNA-1"/>
    </source>
</evidence>
<gene>
    <name evidence="1" type="ORF">GPUH_LOCUS25190</name>
</gene>
<dbReference type="EMBL" id="UYRT01104098">
    <property type="protein sequence ID" value="VDN43876.1"/>
    <property type="molecule type" value="Genomic_DNA"/>
</dbReference>